<organism evidence="2 3">
    <name type="scientific">Candidatus Nitrosotenuis cloacae</name>
    <dbReference type="NCBI Taxonomy" id="1603555"/>
    <lineage>
        <taxon>Archaea</taxon>
        <taxon>Nitrososphaerota</taxon>
        <taxon>Candidatus Nitrosotenuis</taxon>
    </lineage>
</organism>
<dbReference type="AlphaFoldDB" id="A0A3G1B1S5"/>
<sequence length="251" mass="28940">MRTISYLCVFLLIFESGYAFGFEPIPITISGIMDKIVFDGKWTHEYEWKASSLNTYEYENDTQIVLRSAHQNDFVYIFLDPITDYSQDDLGDYAIVCFDTQNNKSAKPDLDDHCFMAYLNDKHSITYQGGHDSKKNGLSKVVNHEEFIGISTISDANDRYTPIPHPSYEFRIPTDLIGRSSVYGFYFEVYDKNTDKLHTYPENNSTIQNPASWGEIYSPDKSLPEFDLPMIMLLPLLGLVIIMTKKIRLKN</sequence>
<proteinExistence type="predicted"/>
<reference evidence="2 3" key="1">
    <citation type="journal article" date="2016" name="Sci. Rep.">
        <title>A novel ammonia-oxidizing archaeon from wastewater treatment plant: Its enrichment, physiological and genomic characteristics.</title>
        <authorList>
            <person name="Li Y."/>
            <person name="Ding K."/>
            <person name="Wen X."/>
            <person name="Zhang B."/>
            <person name="Shen B."/>
            <person name="Yang Y."/>
        </authorList>
    </citation>
    <scope>NUCLEOTIDE SEQUENCE [LARGE SCALE GENOMIC DNA]</scope>
    <source>
        <strain evidence="2 3">SAT1</strain>
    </source>
</reference>
<keyword evidence="1" id="KW-0472">Membrane</keyword>
<dbReference type="OrthoDB" id="11811at2157"/>
<protein>
    <recommendedName>
        <fullName evidence="4">Carbohydrate-binding domain-containing protein</fullName>
    </recommendedName>
</protein>
<evidence type="ECO:0000313" key="3">
    <source>
        <dbReference type="Proteomes" id="UP000266745"/>
    </source>
</evidence>
<keyword evidence="3" id="KW-1185">Reference proteome</keyword>
<evidence type="ECO:0000313" key="2">
    <source>
        <dbReference type="EMBL" id="AJZ76086.1"/>
    </source>
</evidence>
<gene>
    <name evidence="2" type="ORF">SU86_006545</name>
</gene>
<dbReference type="GeneID" id="24874209"/>
<dbReference type="RefSeq" id="WP_048186731.1">
    <property type="nucleotide sequence ID" value="NZ_CP011097.1"/>
</dbReference>
<dbReference type="KEGG" id="tah:SU86_006545"/>
<feature type="transmembrane region" description="Helical" evidence="1">
    <location>
        <begin position="226"/>
        <end position="244"/>
    </location>
</feature>
<evidence type="ECO:0008006" key="4">
    <source>
        <dbReference type="Google" id="ProtNLM"/>
    </source>
</evidence>
<keyword evidence="1" id="KW-0812">Transmembrane</keyword>
<dbReference type="EMBL" id="CP011097">
    <property type="protein sequence ID" value="AJZ76086.1"/>
    <property type="molecule type" value="Genomic_DNA"/>
</dbReference>
<dbReference type="Gene3D" id="2.60.40.1190">
    <property type="match status" value="1"/>
</dbReference>
<name>A0A3G1B1S5_9ARCH</name>
<dbReference type="Proteomes" id="UP000266745">
    <property type="component" value="Chromosome"/>
</dbReference>
<accession>A0A3G1B1S5</accession>
<evidence type="ECO:0000256" key="1">
    <source>
        <dbReference type="SAM" id="Phobius"/>
    </source>
</evidence>
<keyword evidence="1" id="KW-1133">Transmembrane helix</keyword>